<keyword evidence="2" id="KW-0472">Membrane</keyword>
<keyword evidence="2" id="KW-1133">Transmembrane helix</keyword>
<dbReference type="EMBL" id="LYVI01000006">
    <property type="protein sequence ID" value="OBU61273.1"/>
    <property type="molecule type" value="Genomic_DNA"/>
</dbReference>
<feature type="transmembrane region" description="Helical" evidence="2">
    <location>
        <begin position="204"/>
        <end position="222"/>
    </location>
</feature>
<evidence type="ECO:0000256" key="2">
    <source>
        <dbReference type="SAM" id="Phobius"/>
    </source>
</evidence>
<sequence length="259" mass="26927">MSDGSAARGDARATSSRAHEAPPALTAAAWRRRPRKADTWGLEHWPDWLRVIPDSARGQVLIHLFGGLFFALPGAALVICIGVRGSSGLALAVLLYVAAQAFLHGLRAVRGAGESTVSGPLVLLDRHFPHLSMVSLMVPLAALASTDANTATLLAGGVLAGLSVPVRTAFVRPRHLLLHPVLQVMATAVMLGCIALLSVDMAPFAQYVTGAGVLVYLGGLALQRRHPLSPAGVTWSGLMVVGGLLHFITIALLGISAAA</sequence>
<keyword evidence="2" id="KW-0812">Transmembrane</keyword>
<feature type="region of interest" description="Disordered" evidence="1">
    <location>
        <begin position="1"/>
        <end position="24"/>
    </location>
</feature>
<reference evidence="3 4" key="1">
    <citation type="submission" date="2016-05" db="EMBL/GenBank/DDBJ databases">
        <title>Draft Genome Sequences of Stenotrophomonas maltophilia Strains Sm32COP, Sm41DVV, Sm46PAILV, SmF3, SmF22, SmSOFb1 and SmCVFa1, Isolated from Different Manures, in France.</title>
        <authorList>
            <person name="Nazaret S."/>
            <person name="Bodilis J."/>
        </authorList>
    </citation>
    <scope>NUCLEOTIDE SEQUENCE [LARGE SCALE GENOMIC DNA]</scope>
    <source>
        <strain evidence="3 4">Sm41DVV</strain>
    </source>
</reference>
<comment type="caution">
    <text evidence="3">The sequence shown here is derived from an EMBL/GenBank/DDBJ whole genome shotgun (WGS) entry which is preliminary data.</text>
</comment>
<accession>A0AAP7GRR4</accession>
<proteinExistence type="predicted"/>
<evidence type="ECO:0000313" key="3">
    <source>
        <dbReference type="EMBL" id="OBU61273.1"/>
    </source>
</evidence>
<feature type="transmembrane region" description="Helical" evidence="2">
    <location>
        <begin position="89"/>
        <end position="106"/>
    </location>
</feature>
<dbReference type="Proteomes" id="UP000092125">
    <property type="component" value="Unassembled WGS sequence"/>
</dbReference>
<protein>
    <submittedName>
        <fullName evidence="3">Uncharacterized protein</fullName>
    </submittedName>
</protein>
<feature type="transmembrane region" description="Helical" evidence="2">
    <location>
        <begin position="60"/>
        <end position="83"/>
    </location>
</feature>
<dbReference type="AlphaFoldDB" id="A0AAP7GRR4"/>
<feature type="transmembrane region" description="Helical" evidence="2">
    <location>
        <begin position="234"/>
        <end position="258"/>
    </location>
</feature>
<organism evidence="3 4">
    <name type="scientific">Stenotrophomonas maltophilia</name>
    <name type="common">Pseudomonas maltophilia</name>
    <name type="synonym">Xanthomonas maltophilia</name>
    <dbReference type="NCBI Taxonomy" id="40324"/>
    <lineage>
        <taxon>Bacteria</taxon>
        <taxon>Pseudomonadati</taxon>
        <taxon>Pseudomonadota</taxon>
        <taxon>Gammaproteobacteria</taxon>
        <taxon>Lysobacterales</taxon>
        <taxon>Lysobacteraceae</taxon>
        <taxon>Stenotrophomonas</taxon>
        <taxon>Stenotrophomonas maltophilia group</taxon>
    </lineage>
</organism>
<name>A0AAP7GRR4_STEMA</name>
<gene>
    <name evidence="3" type="ORF">A9K56_11285</name>
</gene>
<evidence type="ECO:0000256" key="1">
    <source>
        <dbReference type="SAM" id="MobiDB-lite"/>
    </source>
</evidence>
<feature type="transmembrane region" description="Helical" evidence="2">
    <location>
        <begin position="177"/>
        <end position="198"/>
    </location>
</feature>
<evidence type="ECO:0000313" key="4">
    <source>
        <dbReference type="Proteomes" id="UP000092125"/>
    </source>
</evidence>